<feature type="transmembrane region" description="Helical" evidence="20">
    <location>
        <begin position="888"/>
        <end position="910"/>
    </location>
</feature>
<accession>A0A6G0Z713</accession>
<keyword evidence="23" id="KW-1185">Reference proteome</keyword>
<feature type="binding site" evidence="16">
    <location>
        <position position="381"/>
    </location>
    <ligand>
        <name>Ca(2+)</name>
        <dbReference type="ChEBI" id="CHEBI:29108"/>
    </ligand>
</feature>
<dbReference type="InterPro" id="IPR005821">
    <property type="entry name" value="Ion_trans_dom"/>
</dbReference>
<evidence type="ECO:0000256" key="15">
    <source>
        <dbReference type="ARBA" id="ARBA00023303"/>
    </source>
</evidence>
<evidence type="ECO:0000313" key="22">
    <source>
        <dbReference type="EMBL" id="KAF0766467.1"/>
    </source>
</evidence>
<keyword evidence="7 16" id="KW-0479">Metal-binding</keyword>
<feature type="compositionally biased region" description="Acidic residues" evidence="19">
    <location>
        <begin position="439"/>
        <end position="448"/>
    </location>
</feature>
<evidence type="ECO:0000256" key="10">
    <source>
        <dbReference type="ARBA" id="ARBA00022882"/>
    </source>
</evidence>
<sequence>MQIEGQRPAPCNSDSDSNESTKPYNAYFCDNTTSTCIENWEGPNYGITSFDNIGLAMLTVFQCITMEGWTTILYWMNDAYGVLFNWIYFVPLIILGSFFMLNLVLGVLSGEFAKEREKVENRQTFLKLRRQQQLERELNGYVDWICKAEEVILAEERTTDEERRHIIEARRRADIKRKKLKTLGKSKSTESEEECEEEEADEGFPRTPTFKDRMRKKGVCASMWRAEKRFRFWIRRMYVFLMLFMAEMFIKMYALGIRIYFDSAFNRFDCVVIMGSIFEVVWSAVKGGSFGLSVLRALRLLRIFKVTKYWSSLRNLVISLLNSMRSIISLLFLLFLFILIFALLGMQLFGGQFNFEEGTPPTNFNTFPIALLTVFQILTGEDWNEVMYQGIRSQAQTQGGGMIYALYFIILVLFGNYTLLNVFLAIAVDNLANAQELTAAEEEQEEEDKEKQQQELEKEMEALQMSTDPSKMEMIPTSPSQNSSVSLIRHHRKHHSDEPDSKVEEEEEEDEGPKPMLPYSSIIRRAAHWIVNLRYFDFFIMLIIILSSVALAAEDPINDDSDWNNYLDVVDNVFTVIFAIEMILKIIDLGVILHPGSYLREFWNIMDAVVVICAFASFIFQKGGGSVGTNLSTIKSLRVLRVLRPLKTIKRVPKLKAVFDCVVNSLKNVINILIVYILFHFIFAVIAVQLFHGKFFYCNDSSKSVNDTCQGYYFKYEAGDTEDVNSQKFIPSSEKRKWEKQDFYYDNVAVAMLTLFAVQTGEGWPQVLQNSIAATEEDHGPIPNYHIERSLFYIIYFIVFPFFFVNIFVALIIITFQEQGEAELQDGEIDKNQRGRWRDTCQKIGTIWRLVVSTPFEYFIMILIVLNTLLLMMKFYQQKKSYKTALHYMNMVFTGMFTIECVLKILAFGVRHHRESHLLYDVLLNLNHLLTLLFLVECVLKLIAFGCKNFFKDPWNIFDFITVIGSIVDALVIEFGERLVYVYRTVFEKDIVKEPKLLFGEVVEENFINVGFLRLFRAARLIKLLRQGYTIRILLWTFVQSFKALPYVCLLIGMLFFIYAIIGMQIFGNIQLDPSTEINRHNNFQTFVQGLMLLFRCATGEAWPSIMLSCNHGKMCEAGAKKADNDCGSNMAYMYFVSFIFFCSFLMLNLFVAVIMDNFDYLTRDSSILGAHHLDEFVRIWAEYDPNATGKIHYTEMYDMLKNIDPPLGFGNKCPNRLAYKKLIRMNMPVDQDGKVQFTTTLFALIRENLSIKMRCAEEMDQADEELRETIRHIWPLQARKILDLLIPKSDCLNAGKLTVGKIYAGLLILESWKSTRFGQVESSNPQHSSFFTCLMEAAGATNWNAERGQDEDENSCLLTRNNSRSRSKKVMELTDVMISSRRPSEDSNSDGQQPLHQGVHLHPGYRQQRSRSPSIRRERHTPSPIRRYHHHYHHHSHHPHEIGFSDTVSNVVEIVKQLDHRRHPRGSWSASTSPVRSPSPDRSESGRTYYGTTSLDQRSRSPSPVSTNGSGRHQHHQQQQQHHHHHQHHGGGGGGASASSSAAAGPTSSRQQQQHQHVIQHQQTAPPPPSSSSVPHHGSHHPPLSLSGGGGHATSLSAMMTGASGAAMTMPPPSVLVNSSYPVLAVAGCNRRRLPPTPNKPSSLQLRPPHHSASINFPKLNASPTRGQPAALPKPPPVNLSSTSTAAAVARQSMAMTAMPPLSFEQAMSIGRSGRLLPSPVRNGYASSSSKQQQQQQQQPSSSSSVSAIRRQKSGGSGRVSSRHSDSDEDDWC</sequence>
<feature type="transmembrane region" description="Helical" evidence="20">
    <location>
        <begin position="602"/>
        <end position="620"/>
    </location>
</feature>
<feature type="region of interest" description="Disordered" evidence="19">
    <location>
        <begin position="1380"/>
        <end position="1420"/>
    </location>
</feature>
<feature type="compositionally biased region" description="Low complexity" evidence="19">
    <location>
        <begin position="1538"/>
        <end position="1564"/>
    </location>
</feature>
<feature type="transmembrane region" description="Helical" evidence="20">
    <location>
        <begin position="573"/>
        <end position="593"/>
    </location>
</feature>
<dbReference type="GO" id="GO:0005891">
    <property type="term" value="C:voltage-gated calcium channel complex"/>
    <property type="evidence" value="ECO:0007669"/>
    <property type="project" value="InterPro"/>
</dbReference>
<feature type="compositionally biased region" description="Basic residues" evidence="19">
    <location>
        <begin position="1513"/>
        <end position="1530"/>
    </location>
</feature>
<dbReference type="SUPFAM" id="SSF47473">
    <property type="entry name" value="EF-hand"/>
    <property type="match status" value="1"/>
</dbReference>
<organism evidence="22 23">
    <name type="scientific">Aphis craccivora</name>
    <name type="common">Cowpea aphid</name>
    <dbReference type="NCBI Taxonomy" id="307492"/>
    <lineage>
        <taxon>Eukaryota</taxon>
        <taxon>Metazoa</taxon>
        <taxon>Ecdysozoa</taxon>
        <taxon>Arthropoda</taxon>
        <taxon>Hexapoda</taxon>
        <taxon>Insecta</taxon>
        <taxon>Pterygota</taxon>
        <taxon>Neoptera</taxon>
        <taxon>Paraneoptera</taxon>
        <taxon>Hemiptera</taxon>
        <taxon>Sternorrhyncha</taxon>
        <taxon>Aphidomorpha</taxon>
        <taxon>Aphidoidea</taxon>
        <taxon>Aphididae</taxon>
        <taxon>Aphidini</taxon>
        <taxon>Aphis</taxon>
        <taxon>Aphis</taxon>
    </lineage>
</organism>
<dbReference type="InterPro" id="IPR014873">
    <property type="entry name" value="VDCC_a1su_IQ"/>
</dbReference>
<feature type="compositionally biased region" description="Polar residues" evidence="19">
    <location>
        <begin position="477"/>
        <end position="486"/>
    </location>
</feature>
<keyword evidence="9 16" id="KW-0106">Calcium</keyword>
<keyword evidence="5 18" id="KW-0107">Calcium channel</keyword>
<feature type="binding site" evidence="16">
    <location>
        <position position="762"/>
    </location>
    <ligand>
        <name>Ca(2+)</name>
        <dbReference type="ChEBI" id="CHEBI:29108"/>
    </ligand>
</feature>
<keyword evidence="10 18" id="KW-0851">Voltage-gated channel</keyword>
<evidence type="ECO:0000256" key="4">
    <source>
        <dbReference type="ARBA" id="ARBA00022568"/>
    </source>
</evidence>
<evidence type="ECO:0000259" key="21">
    <source>
        <dbReference type="PROSITE" id="PS50222"/>
    </source>
</evidence>
<dbReference type="InterPro" id="IPR027359">
    <property type="entry name" value="Volt_channel_dom_sf"/>
</dbReference>
<dbReference type="GO" id="GO:0045202">
    <property type="term" value="C:synapse"/>
    <property type="evidence" value="ECO:0007669"/>
    <property type="project" value="GOC"/>
</dbReference>
<keyword evidence="2" id="KW-0813">Transport</keyword>
<dbReference type="OrthoDB" id="431720at2759"/>
<keyword evidence="14 17" id="KW-0325">Glycoprotein</keyword>
<feature type="binding site" evidence="16">
    <location>
        <position position="67"/>
    </location>
    <ligand>
        <name>Ca(2+)</name>
        <dbReference type="ChEBI" id="CHEBI:29108"/>
    </ligand>
</feature>
<dbReference type="GO" id="GO:0098703">
    <property type="term" value="P:calcium ion import across plasma membrane"/>
    <property type="evidence" value="ECO:0007669"/>
    <property type="project" value="TreeGrafter"/>
</dbReference>
<feature type="glycosylation site" description="N-linked (GlcNAc...) asparagine" evidence="17">
    <location>
        <position position="31"/>
    </location>
</feature>
<feature type="transmembrane region" description="Helical" evidence="20">
    <location>
        <begin position="86"/>
        <end position="108"/>
    </location>
</feature>
<feature type="region of interest" description="Disordered" evidence="19">
    <location>
        <begin position="438"/>
        <end position="514"/>
    </location>
</feature>
<dbReference type="SMART" id="SM01062">
    <property type="entry name" value="Ca_chan_IQ"/>
    <property type="match status" value="1"/>
</dbReference>
<feature type="compositionally biased region" description="Acidic residues" evidence="19">
    <location>
        <begin position="191"/>
        <end position="202"/>
    </location>
</feature>
<feature type="transmembrane region" description="Helical" evidence="20">
    <location>
        <begin position="316"/>
        <end position="344"/>
    </location>
</feature>
<evidence type="ECO:0000256" key="17">
    <source>
        <dbReference type="PIRSR" id="PIRSR602077-3"/>
    </source>
</evidence>
<feature type="transmembrane region" description="Helical" evidence="20">
    <location>
        <begin position="791"/>
        <end position="816"/>
    </location>
</feature>
<evidence type="ECO:0000256" key="9">
    <source>
        <dbReference type="ARBA" id="ARBA00022837"/>
    </source>
</evidence>
<feature type="region of interest" description="Disordered" evidence="19">
    <location>
        <begin position="1633"/>
        <end position="1686"/>
    </location>
</feature>
<dbReference type="InterPro" id="IPR002077">
    <property type="entry name" value="VDCCAlpha1"/>
</dbReference>
<feature type="region of interest" description="Disordered" evidence="19">
    <location>
        <begin position="186"/>
        <end position="207"/>
    </location>
</feature>
<comment type="subcellular location">
    <subcellularLocation>
        <location evidence="1 18">Membrane</location>
        <topology evidence="1 18">Multi-pass membrane protein</topology>
    </subcellularLocation>
</comment>
<keyword evidence="11 20" id="KW-1133">Transmembrane helix</keyword>
<evidence type="ECO:0000256" key="18">
    <source>
        <dbReference type="RuleBase" id="RU003808"/>
    </source>
</evidence>
<gene>
    <name evidence="22" type="ORF">FWK35_00011206</name>
</gene>
<feature type="transmembrane region" description="Helical" evidence="20">
    <location>
        <begin position="533"/>
        <end position="553"/>
    </location>
</feature>
<feature type="domain" description="EF-hand" evidence="21">
    <location>
        <begin position="1172"/>
        <end position="1207"/>
    </location>
</feature>
<feature type="transmembrane region" description="Helical" evidence="20">
    <location>
        <begin position="404"/>
        <end position="428"/>
    </location>
</feature>
<keyword evidence="12" id="KW-0406">Ion transport</keyword>
<dbReference type="SUPFAM" id="SSF81324">
    <property type="entry name" value="Voltage-gated potassium channels"/>
    <property type="match status" value="5"/>
</dbReference>
<evidence type="ECO:0000256" key="20">
    <source>
        <dbReference type="SAM" id="Phobius"/>
    </source>
</evidence>
<dbReference type="Gene3D" id="6.10.250.2500">
    <property type="match status" value="1"/>
</dbReference>
<dbReference type="Pfam" id="PF00520">
    <property type="entry name" value="Ion_trans"/>
    <property type="match status" value="5"/>
</dbReference>
<feature type="transmembrane region" description="Helical" evidence="20">
    <location>
        <begin position="922"/>
        <end position="943"/>
    </location>
</feature>
<keyword evidence="13 20" id="KW-0472">Membrane</keyword>
<dbReference type="InterPro" id="IPR050599">
    <property type="entry name" value="VDCC_alpha-1_subunit"/>
</dbReference>
<dbReference type="FunFam" id="1.10.287.70:FF:000059">
    <property type="entry name" value="Voltage-dependent N-type calcium channel subunit alpha"/>
    <property type="match status" value="1"/>
</dbReference>
<dbReference type="PRINTS" id="PR00167">
    <property type="entry name" value="CACHANNEL"/>
</dbReference>
<dbReference type="Pfam" id="PF16905">
    <property type="entry name" value="GPHH"/>
    <property type="match status" value="1"/>
</dbReference>
<comment type="similarity">
    <text evidence="18">Belongs to the calcium channel alpha-1 subunit (TC 1.A.1.11) family.</text>
</comment>
<proteinExistence type="inferred from homology"/>
<evidence type="ECO:0000256" key="13">
    <source>
        <dbReference type="ARBA" id="ARBA00023136"/>
    </source>
</evidence>
<feature type="compositionally biased region" description="Polar residues" evidence="19">
    <location>
        <begin position="1491"/>
        <end position="1509"/>
    </location>
</feature>
<evidence type="ECO:0000256" key="16">
    <source>
        <dbReference type="PIRSR" id="PIRSR602077-1"/>
    </source>
</evidence>
<feature type="region of interest" description="Disordered" evidence="19">
    <location>
        <begin position="1459"/>
        <end position="1598"/>
    </location>
</feature>
<evidence type="ECO:0000256" key="5">
    <source>
        <dbReference type="ARBA" id="ARBA00022673"/>
    </source>
</evidence>
<comment type="caution">
    <text evidence="22">The sequence shown here is derived from an EMBL/GenBank/DDBJ whole genome shotgun (WGS) entry which is preliminary data.</text>
</comment>
<keyword evidence="4 18" id="KW-0109">Calcium transport</keyword>
<evidence type="ECO:0000256" key="8">
    <source>
        <dbReference type="ARBA" id="ARBA00022737"/>
    </source>
</evidence>
<keyword evidence="6 20" id="KW-0812">Transmembrane</keyword>
<dbReference type="FunFam" id="1.10.287.70:FF:000007">
    <property type="entry name" value="Voltage-dependent L-type calcium channel subunit alpha"/>
    <property type="match status" value="1"/>
</dbReference>
<dbReference type="Pfam" id="PF08763">
    <property type="entry name" value="Ca_chan_IQ"/>
    <property type="match status" value="1"/>
</dbReference>
<evidence type="ECO:0000256" key="12">
    <source>
        <dbReference type="ARBA" id="ARBA00023065"/>
    </source>
</evidence>
<dbReference type="FunFam" id="1.10.287.70:FF:000023">
    <property type="entry name" value="Voltage-dependent R-type calcium channel subunit alpha"/>
    <property type="match status" value="1"/>
</dbReference>
<dbReference type="FunFam" id="1.10.238.10:FF:000063">
    <property type="entry name" value="Voltage-dependent N-type calcium channel subunit alpha"/>
    <property type="match status" value="1"/>
</dbReference>
<dbReference type="Gene3D" id="1.10.287.70">
    <property type="match status" value="4"/>
</dbReference>
<feature type="compositionally biased region" description="Low complexity" evidence="19">
    <location>
        <begin position="1728"/>
        <end position="1748"/>
    </location>
</feature>
<feature type="transmembrane region" description="Helical" evidence="20">
    <location>
        <begin position="1132"/>
        <end position="1156"/>
    </location>
</feature>
<feature type="transmembrane region" description="Helical" evidence="20">
    <location>
        <begin position="1044"/>
        <end position="1062"/>
    </location>
</feature>
<feature type="compositionally biased region" description="Low complexity" evidence="19">
    <location>
        <begin position="1572"/>
        <end position="1587"/>
    </location>
</feature>
<keyword evidence="8" id="KW-0677">Repeat</keyword>
<feature type="transmembrane region" description="Helical" evidence="20">
    <location>
        <begin position="273"/>
        <end position="295"/>
    </location>
</feature>
<feature type="transmembrane region" description="Helical" evidence="20">
    <location>
        <begin position="53"/>
        <end position="74"/>
    </location>
</feature>
<dbReference type="Gene3D" id="1.10.238.10">
    <property type="entry name" value="EF-hand"/>
    <property type="match status" value="1"/>
</dbReference>
<evidence type="ECO:0000256" key="19">
    <source>
        <dbReference type="SAM" id="MobiDB-lite"/>
    </source>
</evidence>
<evidence type="ECO:0000256" key="7">
    <source>
        <dbReference type="ARBA" id="ARBA00022723"/>
    </source>
</evidence>
<dbReference type="InterPro" id="IPR011992">
    <property type="entry name" value="EF-hand-dom_pair"/>
</dbReference>
<evidence type="ECO:0000256" key="6">
    <source>
        <dbReference type="ARBA" id="ARBA00022692"/>
    </source>
</evidence>
<evidence type="ECO:0000256" key="11">
    <source>
        <dbReference type="ARBA" id="ARBA00022989"/>
    </source>
</evidence>
<evidence type="ECO:0000256" key="1">
    <source>
        <dbReference type="ARBA" id="ARBA00004141"/>
    </source>
</evidence>
<feature type="transmembrane region" description="Helical" evidence="20">
    <location>
        <begin position="955"/>
        <end position="973"/>
    </location>
</feature>
<dbReference type="EMBL" id="VUJU01001187">
    <property type="protein sequence ID" value="KAF0766467.1"/>
    <property type="molecule type" value="Genomic_DNA"/>
</dbReference>
<reference evidence="22 23" key="1">
    <citation type="submission" date="2019-08" db="EMBL/GenBank/DDBJ databases">
        <title>Whole genome of Aphis craccivora.</title>
        <authorList>
            <person name="Voronova N.V."/>
            <person name="Shulinski R.S."/>
            <person name="Bandarenka Y.V."/>
            <person name="Zhorov D.G."/>
            <person name="Warner D."/>
        </authorList>
    </citation>
    <scope>NUCLEOTIDE SEQUENCE [LARGE SCALE GENOMIC DNA]</scope>
    <source>
        <strain evidence="22">180601</strain>
        <tissue evidence="22">Whole Body</tissue>
    </source>
</reference>
<evidence type="ECO:0000256" key="3">
    <source>
        <dbReference type="ARBA" id="ARBA00022553"/>
    </source>
</evidence>
<dbReference type="PROSITE" id="PS50222">
    <property type="entry name" value="EF_HAND_2"/>
    <property type="match status" value="1"/>
</dbReference>
<dbReference type="Gene3D" id="1.20.120.350">
    <property type="entry name" value="Voltage-gated potassium channels. Chain C"/>
    <property type="match status" value="4"/>
</dbReference>
<dbReference type="InterPro" id="IPR002048">
    <property type="entry name" value="EF_hand_dom"/>
</dbReference>
<dbReference type="GO" id="GO:0007268">
    <property type="term" value="P:chemical synaptic transmission"/>
    <property type="evidence" value="ECO:0007669"/>
    <property type="project" value="TreeGrafter"/>
</dbReference>
<feature type="transmembrane region" description="Helical" evidence="20">
    <location>
        <begin position="858"/>
        <end position="876"/>
    </location>
</feature>
<keyword evidence="3" id="KW-0597">Phosphoprotein</keyword>
<keyword evidence="15" id="KW-0407">Ion channel</keyword>
<feature type="transmembrane region" description="Helical" evidence="20">
    <location>
        <begin position="669"/>
        <end position="691"/>
    </location>
</feature>
<dbReference type="GO" id="GO:0005509">
    <property type="term" value="F:calcium ion binding"/>
    <property type="evidence" value="ECO:0007669"/>
    <property type="project" value="InterPro"/>
</dbReference>
<dbReference type="PANTHER" id="PTHR45628:SF7">
    <property type="entry name" value="VOLTAGE-DEPENDENT CALCIUM CHANNEL TYPE A SUBUNIT ALPHA-1"/>
    <property type="match status" value="1"/>
</dbReference>
<name>A0A6G0Z713_APHCR</name>
<protein>
    <submittedName>
        <fullName evidence="22">Voltage-dependent calcium channel type A subunit alpha-1 isoform X7</fullName>
    </submittedName>
</protein>
<evidence type="ECO:0000256" key="14">
    <source>
        <dbReference type="ARBA" id="ARBA00023180"/>
    </source>
</evidence>
<dbReference type="Proteomes" id="UP000478052">
    <property type="component" value="Unassembled WGS sequence"/>
</dbReference>
<feature type="compositionally biased region" description="Basic and acidic residues" evidence="19">
    <location>
        <begin position="449"/>
        <end position="461"/>
    </location>
</feature>
<dbReference type="FunFam" id="1.20.120.350:FF:000011">
    <property type="entry name" value="Voltage-dependent N-type calcium channel subunit alpha"/>
    <property type="match status" value="1"/>
</dbReference>
<evidence type="ECO:0000256" key="2">
    <source>
        <dbReference type="ARBA" id="ARBA00022448"/>
    </source>
</evidence>
<dbReference type="InterPro" id="IPR031649">
    <property type="entry name" value="GPHH_dom"/>
</dbReference>
<feature type="transmembrane region" description="Helical" evidence="20">
    <location>
        <begin position="238"/>
        <end position="261"/>
    </location>
</feature>
<feature type="region of interest" description="Disordered" evidence="19">
    <location>
        <begin position="1715"/>
        <end position="1774"/>
    </location>
</feature>
<dbReference type="GO" id="GO:0008331">
    <property type="term" value="F:high voltage-gated calcium channel activity"/>
    <property type="evidence" value="ECO:0007669"/>
    <property type="project" value="TreeGrafter"/>
</dbReference>
<evidence type="ECO:0000313" key="23">
    <source>
        <dbReference type="Proteomes" id="UP000478052"/>
    </source>
</evidence>
<dbReference type="PANTHER" id="PTHR45628">
    <property type="entry name" value="VOLTAGE-DEPENDENT CALCIUM CHANNEL TYPE A SUBUNIT ALPHA-1"/>
    <property type="match status" value="1"/>
</dbReference>